<gene>
    <name evidence="2" type="ORF">EVEC_LOCUS6478</name>
</gene>
<dbReference type="WBParaSite" id="EVEC_0000695301-mRNA-1">
    <property type="protein sequence ID" value="EVEC_0000695301-mRNA-1"/>
    <property type="gene ID" value="EVEC_0000695301"/>
</dbReference>
<evidence type="ECO:0000313" key="2">
    <source>
        <dbReference type="EMBL" id="VDD91727.1"/>
    </source>
</evidence>
<accession>A0A0N4V951</accession>
<feature type="compositionally biased region" description="Basic and acidic residues" evidence="1">
    <location>
        <begin position="71"/>
        <end position="85"/>
    </location>
</feature>
<name>A0A0N4V951_ENTVE</name>
<evidence type="ECO:0000313" key="3">
    <source>
        <dbReference type="Proteomes" id="UP000274131"/>
    </source>
</evidence>
<organism evidence="4">
    <name type="scientific">Enterobius vermicularis</name>
    <name type="common">Human pinworm</name>
    <dbReference type="NCBI Taxonomy" id="51028"/>
    <lineage>
        <taxon>Eukaryota</taxon>
        <taxon>Metazoa</taxon>
        <taxon>Ecdysozoa</taxon>
        <taxon>Nematoda</taxon>
        <taxon>Chromadorea</taxon>
        <taxon>Rhabditida</taxon>
        <taxon>Spirurina</taxon>
        <taxon>Oxyuridomorpha</taxon>
        <taxon>Oxyuroidea</taxon>
        <taxon>Oxyuridae</taxon>
        <taxon>Enterobius</taxon>
    </lineage>
</organism>
<protein>
    <submittedName>
        <fullName evidence="4">AAA_lid_3 domain-containing protein</fullName>
    </submittedName>
</protein>
<dbReference type="Proteomes" id="UP000274131">
    <property type="component" value="Unassembled WGS sequence"/>
</dbReference>
<proteinExistence type="predicted"/>
<evidence type="ECO:0000256" key="1">
    <source>
        <dbReference type="SAM" id="MobiDB-lite"/>
    </source>
</evidence>
<dbReference type="EMBL" id="UXUI01008527">
    <property type="protein sequence ID" value="VDD91727.1"/>
    <property type="molecule type" value="Genomic_DNA"/>
</dbReference>
<evidence type="ECO:0000313" key="4">
    <source>
        <dbReference type="WBParaSite" id="EVEC_0000695301-mRNA-1"/>
    </source>
</evidence>
<reference evidence="2 3" key="2">
    <citation type="submission" date="2018-10" db="EMBL/GenBank/DDBJ databases">
        <authorList>
            <consortium name="Pathogen Informatics"/>
        </authorList>
    </citation>
    <scope>NUCLEOTIDE SEQUENCE [LARGE SCALE GENOMIC DNA]</scope>
</reference>
<feature type="region of interest" description="Disordered" evidence="1">
    <location>
        <begin position="38"/>
        <end position="85"/>
    </location>
</feature>
<sequence length="85" mass="9647">MKHYLCIPNRIIQQSVSDGTTEADVQRACNFFVIRAPTTSTTITDDDDDDDDDNDNDNDNDNCNEQADNQKTNDQDERHSTIGEH</sequence>
<keyword evidence="3" id="KW-1185">Reference proteome</keyword>
<reference evidence="4" key="1">
    <citation type="submission" date="2017-02" db="UniProtKB">
        <authorList>
            <consortium name="WormBaseParasite"/>
        </authorList>
    </citation>
    <scope>IDENTIFICATION</scope>
</reference>
<feature type="compositionally biased region" description="Acidic residues" evidence="1">
    <location>
        <begin position="44"/>
        <end position="62"/>
    </location>
</feature>
<dbReference type="AlphaFoldDB" id="A0A0N4V951"/>